<dbReference type="EMBL" id="OV651816">
    <property type="protein sequence ID" value="CAH1109987.1"/>
    <property type="molecule type" value="Genomic_DNA"/>
</dbReference>
<evidence type="ECO:0000313" key="3">
    <source>
        <dbReference type="Proteomes" id="UP001153636"/>
    </source>
</evidence>
<evidence type="ECO:0000256" key="1">
    <source>
        <dbReference type="SAM" id="MobiDB-lite"/>
    </source>
</evidence>
<reference evidence="2" key="1">
    <citation type="submission" date="2022-01" db="EMBL/GenBank/DDBJ databases">
        <authorList>
            <person name="King R."/>
        </authorList>
    </citation>
    <scope>NUCLEOTIDE SEQUENCE</scope>
</reference>
<dbReference type="AlphaFoldDB" id="A0A9P0GI10"/>
<proteinExistence type="predicted"/>
<keyword evidence="3" id="KW-1185">Reference proteome</keyword>
<protein>
    <submittedName>
        <fullName evidence="2">Uncharacterized protein</fullName>
    </submittedName>
</protein>
<feature type="compositionally biased region" description="Basic and acidic residues" evidence="1">
    <location>
        <begin position="228"/>
        <end position="237"/>
    </location>
</feature>
<feature type="compositionally biased region" description="Basic and acidic residues" evidence="1">
    <location>
        <begin position="211"/>
        <end position="221"/>
    </location>
</feature>
<dbReference type="OrthoDB" id="6780253at2759"/>
<organism evidence="2 3">
    <name type="scientific">Psylliodes chrysocephalus</name>
    <dbReference type="NCBI Taxonomy" id="3402493"/>
    <lineage>
        <taxon>Eukaryota</taxon>
        <taxon>Metazoa</taxon>
        <taxon>Ecdysozoa</taxon>
        <taxon>Arthropoda</taxon>
        <taxon>Hexapoda</taxon>
        <taxon>Insecta</taxon>
        <taxon>Pterygota</taxon>
        <taxon>Neoptera</taxon>
        <taxon>Endopterygota</taxon>
        <taxon>Coleoptera</taxon>
        <taxon>Polyphaga</taxon>
        <taxon>Cucujiformia</taxon>
        <taxon>Chrysomeloidea</taxon>
        <taxon>Chrysomelidae</taxon>
        <taxon>Galerucinae</taxon>
        <taxon>Alticini</taxon>
        <taxon>Psylliodes</taxon>
    </lineage>
</organism>
<accession>A0A9P0GI10</accession>
<dbReference type="Proteomes" id="UP001153636">
    <property type="component" value="Chromosome 4"/>
</dbReference>
<feature type="region of interest" description="Disordered" evidence="1">
    <location>
        <begin position="211"/>
        <end position="237"/>
    </location>
</feature>
<name>A0A9P0GI10_9CUCU</name>
<evidence type="ECO:0000313" key="2">
    <source>
        <dbReference type="EMBL" id="CAH1109987.1"/>
    </source>
</evidence>
<gene>
    <name evidence="2" type="ORF">PSYICH_LOCUS9927</name>
</gene>
<sequence>MGLIEKKSCKNVSDNMTINELYNRLVENNTKQTAYITGKIDHSIEQLTNKLEATYKKIEILENCVNMKRKLRRNNIAIFGLVIKYPILENTLQPLNNLLGINLNKNDINFIRIPKEEHEKLPIIIEFIFLYKKQTVFQNVQKVKNSKISIAYDRCYQDRNDYKVLKRHLNIAEDQNLPAKIKGRTIEINGNIYTINDLHKIERQCETNKGIRSDSDFNRENDAEELVEEKPKSKGKG</sequence>